<dbReference type="EMBL" id="VDFV01000002">
    <property type="protein sequence ID" value="TNC74361.1"/>
    <property type="molecule type" value="Genomic_DNA"/>
</dbReference>
<comment type="caution">
    <text evidence="1">The sequence shown here is derived from an EMBL/GenBank/DDBJ whole genome shotgun (WGS) entry which is preliminary data.</text>
</comment>
<dbReference type="RefSeq" id="WP_176559279.1">
    <property type="nucleotide sequence ID" value="NZ_VDFV01000002.1"/>
</dbReference>
<organism evidence="1 2">
    <name type="scientific">Rubellimicrobium roseum</name>
    <dbReference type="NCBI Taxonomy" id="687525"/>
    <lineage>
        <taxon>Bacteria</taxon>
        <taxon>Pseudomonadati</taxon>
        <taxon>Pseudomonadota</taxon>
        <taxon>Alphaproteobacteria</taxon>
        <taxon>Rhodobacterales</taxon>
        <taxon>Roseobacteraceae</taxon>
        <taxon>Rubellimicrobium</taxon>
    </lineage>
</organism>
<protein>
    <submittedName>
        <fullName evidence="1">Uncharacterized protein</fullName>
    </submittedName>
</protein>
<sequence>MPSLPRKCPACSFVRPATVHACPSCGFKPERQSFVETIDGELVEIGDTASREPSFAERQRFWSMALSLDDERSKNGRLAKALYKDRFRVWPRGLMDDRLRPDVVFRAFECSRRIAYVKRRAKAEEACHAT</sequence>
<dbReference type="Proteomes" id="UP000305709">
    <property type="component" value="Unassembled WGS sequence"/>
</dbReference>
<keyword evidence="2" id="KW-1185">Reference proteome</keyword>
<dbReference type="AlphaFoldDB" id="A0A5C4NHW8"/>
<reference evidence="1 2" key="1">
    <citation type="submission" date="2019-06" db="EMBL/GenBank/DDBJ databases">
        <authorList>
            <person name="Jiang L."/>
        </authorList>
    </citation>
    <scope>NUCLEOTIDE SEQUENCE [LARGE SCALE GENOMIC DNA]</scope>
    <source>
        <strain evidence="1 2">YIM 48858</strain>
    </source>
</reference>
<name>A0A5C4NHW8_9RHOB</name>
<gene>
    <name evidence="1" type="ORF">FHG71_04060</name>
</gene>
<accession>A0A5C4NHW8</accession>
<proteinExistence type="predicted"/>
<evidence type="ECO:0000313" key="2">
    <source>
        <dbReference type="Proteomes" id="UP000305709"/>
    </source>
</evidence>
<evidence type="ECO:0000313" key="1">
    <source>
        <dbReference type="EMBL" id="TNC74361.1"/>
    </source>
</evidence>